<evidence type="ECO:0000313" key="3">
    <source>
        <dbReference type="Proteomes" id="UP000290289"/>
    </source>
</evidence>
<reference evidence="2 3" key="1">
    <citation type="submission" date="2018-10" db="EMBL/GenBank/DDBJ databases">
        <title>A high-quality apple genome assembly.</title>
        <authorList>
            <person name="Hu J."/>
        </authorList>
    </citation>
    <scope>NUCLEOTIDE SEQUENCE [LARGE SCALE GENOMIC DNA]</scope>
    <source>
        <strain evidence="3">cv. HFTH1</strain>
        <tissue evidence="2">Young leaf</tissue>
    </source>
</reference>
<dbReference type="Pfam" id="PF01582">
    <property type="entry name" value="TIR"/>
    <property type="match status" value="1"/>
</dbReference>
<gene>
    <name evidence="2" type="ORF">DVH24_024647</name>
</gene>
<evidence type="ECO:0000259" key="1">
    <source>
        <dbReference type="Pfam" id="PF01582"/>
    </source>
</evidence>
<proteinExistence type="predicted"/>
<keyword evidence="3" id="KW-1185">Reference proteome</keyword>
<comment type="caution">
    <text evidence="2">The sequence shown here is derived from an EMBL/GenBank/DDBJ whole genome shotgun (WGS) entry which is preliminary data.</text>
</comment>
<dbReference type="AlphaFoldDB" id="A0A498JMB5"/>
<dbReference type="EMBL" id="RDQH01000333">
    <property type="protein sequence ID" value="RXH94963.1"/>
    <property type="molecule type" value="Genomic_DNA"/>
</dbReference>
<protein>
    <recommendedName>
        <fullName evidence="1">TIR domain-containing protein</fullName>
    </recommendedName>
</protein>
<evidence type="ECO:0000313" key="2">
    <source>
        <dbReference type="EMBL" id="RXH94963.1"/>
    </source>
</evidence>
<organism evidence="2 3">
    <name type="scientific">Malus domestica</name>
    <name type="common">Apple</name>
    <name type="synonym">Pyrus malus</name>
    <dbReference type="NCBI Taxonomy" id="3750"/>
    <lineage>
        <taxon>Eukaryota</taxon>
        <taxon>Viridiplantae</taxon>
        <taxon>Streptophyta</taxon>
        <taxon>Embryophyta</taxon>
        <taxon>Tracheophyta</taxon>
        <taxon>Spermatophyta</taxon>
        <taxon>Magnoliopsida</taxon>
        <taxon>eudicotyledons</taxon>
        <taxon>Gunneridae</taxon>
        <taxon>Pentapetalae</taxon>
        <taxon>rosids</taxon>
        <taxon>fabids</taxon>
        <taxon>Rosales</taxon>
        <taxon>Rosaceae</taxon>
        <taxon>Amygdaloideae</taxon>
        <taxon>Maleae</taxon>
        <taxon>Malus</taxon>
    </lineage>
</organism>
<dbReference type="GO" id="GO:0007165">
    <property type="term" value="P:signal transduction"/>
    <property type="evidence" value="ECO:0007669"/>
    <property type="project" value="InterPro"/>
</dbReference>
<name>A0A498JMB5_MALDO</name>
<dbReference type="InterPro" id="IPR035897">
    <property type="entry name" value="Toll_tir_struct_dom_sf"/>
</dbReference>
<dbReference type="InterPro" id="IPR000157">
    <property type="entry name" value="TIR_dom"/>
</dbReference>
<feature type="domain" description="TIR" evidence="1">
    <location>
        <begin position="68"/>
        <end position="125"/>
    </location>
</feature>
<dbReference type="Gene3D" id="3.40.50.10140">
    <property type="entry name" value="Toll/interleukin-1 receptor homology (TIR) domain"/>
    <property type="match status" value="1"/>
</dbReference>
<dbReference type="Proteomes" id="UP000290289">
    <property type="component" value="Chromosome 7"/>
</dbReference>
<accession>A0A498JMB5</accession>
<sequence length="177" mass="20625">MSSLILEARTLARYLSAIYTKLWFRTQSKPSLTPKSLEKATTFHSYCQLLMAQGFRLWFLFKTTLLPHVSPTHVRKLQESFAESFSKQEQDSNTGMEELRSWKSALTRAANLSGWDSRDYKKRSERESQKREISRDWKGIRLKWGGSRTGNWKGMQLRIIKELGLCDNVDFFFGSKG</sequence>